<reference evidence="2 3" key="1">
    <citation type="submission" date="2012-03" db="EMBL/GenBank/DDBJ databases">
        <title>Whole Genome Assembly of Papio anubis.</title>
        <authorList>
            <person name="Liu Y.L."/>
            <person name="Abraham K.A."/>
            <person name="Akbar H.A."/>
            <person name="Ali S.A."/>
            <person name="Anosike U.A."/>
            <person name="Aqrawi P.A."/>
            <person name="Arias F.A."/>
            <person name="Attaway T.A."/>
            <person name="Awwad R.A."/>
            <person name="Babu C.B."/>
            <person name="Bandaranaike D.B."/>
            <person name="Battles P.B."/>
            <person name="Bell A.B."/>
            <person name="Beltran B.B."/>
            <person name="Berhane-Mersha D.B."/>
            <person name="Bess C.B."/>
            <person name="Bickham C.B."/>
            <person name="Bolden T.B."/>
            <person name="Carter K.C."/>
            <person name="Chau D.C."/>
            <person name="Chavez A.C."/>
            <person name="Clerc-Blankenburg K.C."/>
            <person name="Coyle M.C."/>
            <person name="Dao M.D."/>
            <person name="Davila M.L.D."/>
            <person name="Davy-Carroll L.D."/>
            <person name="Denson S.D."/>
            <person name="Dinh H.D."/>
            <person name="Fernandez S.F."/>
            <person name="Fernando P.F."/>
            <person name="Forbes L.F."/>
            <person name="Francis C.F."/>
            <person name="Francisco L.F."/>
            <person name="Fu Q.F."/>
            <person name="Garcia-Iii R.G."/>
            <person name="Garrett T.G."/>
            <person name="Gross S.G."/>
            <person name="Gubbala S.G."/>
            <person name="Hirani K.H."/>
            <person name="Hogues M.H."/>
            <person name="Hollins B.H."/>
            <person name="Jackson L.J."/>
            <person name="Javaid M.J."/>
            <person name="Jhangiani S.J."/>
            <person name="Johnson A.J."/>
            <person name="Johnson B.J."/>
            <person name="Jones J.J."/>
            <person name="Joshi V.J."/>
            <person name="Kalu J.K."/>
            <person name="Khan N.K."/>
            <person name="Korchina V.K."/>
            <person name="Kovar C.K."/>
            <person name="Lago L.L."/>
            <person name="Lara F.L."/>
            <person name="Le T.-K.L."/>
            <person name="Lee S.L."/>
            <person name="Legall-Iii F.L."/>
            <person name="Lemon S.L."/>
            <person name="Liu J.L."/>
            <person name="Liu Y.-S.L."/>
            <person name="Liyanage D.L."/>
            <person name="Lopez J.L."/>
            <person name="Lorensuhewa L.L."/>
            <person name="Mata R.M."/>
            <person name="Mathew T.M."/>
            <person name="Mercado C.M."/>
            <person name="Mercado I.M."/>
            <person name="Morales K.M."/>
            <person name="Morgan M.M."/>
            <person name="Munidasa M.M."/>
            <person name="Ngo D.N."/>
            <person name="Nguyen L.N."/>
            <person name="Nguyen T.N."/>
            <person name="Nguyen N.N."/>
            <person name="Obregon M.O."/>
            <person name="Okwuonu G.O."/>
            <person name="Ongeri F.O."/>
            <person name="Onwere C.O."/>
            <person name="Osifeso I.O."/>
            <person name="Parra A.P."/>
            <person name="Patil S.P."/>
            <person name="Perez A.P."/>
            <person name="Perez Y.P."/>
            <person name="Pham C.P."/>
            <person name="Pu L.-L.P."/>
            <person name="Puazo M.P."/>
            <person name="Quiroz J.Q."/>
            <person name="Rouhana J.R."/>
            <person name="Ruiz M.R."/>
            <person name="Ruiz S.-J.R."/>
            <person name="Saada N.S."/>
            <person name="Santibanez J.S."/>
            <person name="Scheel M.S."/>
            <person name="Schneider B.S."/>
            <person name="Simmons D.S."/>
            <person name="Sisson I.S."/>
            <person name="Tang L.-Y.T."/>
            <person name="Thornton R.T."/>
            <person name="Tisius J.T."/>
            <person name="Toledanes G.T."/>
            <person name="Trejos Z.T."/>
            <person name="Usmani K.U."/>
            <person name="Varghese R.V."/>
            <person name="Vattathil S.V."/>
            <person name="Vee V.V."/>
            <person name="Walker D.W."/>
            <person name="Weissenberger G.W."/>
            <person name="White C.W."/>
            <person name="Williams A.W."/>
            <person name="Woodworth J.W."/>
            <person name="Wright R.W."/>
            <person name="Zhu Y.Z."/>
            <person name="Han Y.H."/>
            <person name="Newsham I.N."/>
            <person name="Nazareth L.N."/>
            <person name="Worley K.W."/>
            <person name="Muzny D.M."/>
            <person name="Rogers J.R."/>
            <person name="Gibbs R.G."/>
        </authorList>
    </citation>
    <scope>NUCLEOTIDE SEQUENCE [LARGE SCALE GENOMIC DNA]</scope>
</reference>
<feature type="chain" id="PRO_5035309659" description="Secreted protein" evidence="1">
    <location>
        <begin position="22"/>
        <end position="104"/>
    </location>
</feature>
<keyword evidence="1" id="KW-0732">Signal</keyword>
<accession>A0A8I5MXE3</accession>
<evidence type="ECO:0000313" key="2">
    <source>
        <dbReference type="Ensembl" id="ENSPANP00000050313.1"/>
    </source>
</evidence>
<proteinExistence type="predicted"/>
<reference evidence="2" key="2">
    <citation type="submission" date="2025-08" db="UniProtKB">
        <authorList>
            <consortium name="Ensembl"/>
        </authorList>
    </citation>
    <scope>IDENTIFICATION</scope>
</reference>
<keyword evidence="3" id="KW-1185">Reference proteome</keyword>
<dbReference type="PANTHER" id="PTHR12138:SF75">
    <property type="entry name" value="SECRETED PROTEIN"/>
    <property type="match status" value="1"/>
</dbReference>
<dbReference type="Proteomes" id="UP000028761">
    <property type="component" value="Chromosome 3"/>
</dbReference>
<dbReference type="OMA" id="TGACHSQ"/>
<evidence type="ECO:0000256" key="1">
    <source>
        <dbReference type="SAM" id="SignalP"/>
    </source>
</evidence>
<evidence type="ECO:0008006" key="4">
    <source>
        <dbReference type="Google" id="ProtNLM"/>
    </source>
</evidence>
<dbReference type="GeneTree" id="ENSGT00940000163505"/>
<sequence>MNLYSILIFFFFFFFLRRSLALSPRLECCGRISAHCKLRLPGSRHSPASASGVAGTTGARHLAWLVFLYFFSRDGVSPCSPGWSRSPDLVIRPSRPPKVLGLQA</sequence>
<dbReference type="PANTHER" id="PTHR12138">
    <property type="entry name" value="PRIMATE-EXPANDED PROTEIN FAMILY"/>
    <property type="match status" value="1"/>
</dbReference>
<feature type="signal peptide" evidence="1">
    <location>
        <begin position="1"/>
        <end position="21"/>
    </location>
</feature>
<dbReference type="AlphaFoldDB" id="A0A8I5MXE3"/>
<protein>
    <recommendedName>
        <fullName evidence="4">Secreted protein</fullName>
    </recommendedName>
</protein>
<reference evidence="2" key="3">
    <citation type="submission" date="2025-09" db="UniProtKB">
        <authorList>
            <consortium name="Ensembl"/>
        </authorList>
    </citation>
    <scope>IDENTIFICATION</scope>
</reference>
<evidence type="ECO:0000313" key="3">
    <source>
        <dbReference type="Proteomes" id="UP000028761"/>
    </source>
</evidence>
<name>A0A8I5MXE3_PAPAN</name>
<organism evidence="2 3">
    <name type="scientific">Papio anubis</name>
    <name type="common">Olive baboon</name>
    <dbReference type="NCBI Taxonomy" id="9555"/>
    <lineage>
        <taxon>Eukaryota</taxon>
        <taxon>Metazoa</taxon>
        <taxon>Chordata</taxon>
        <taxon>Craniata</taxon>
        <taxon>Vertebrata</taxon>
        <taxon>Euteleostomi</taxon>
        <taxon>Mammalia</taxon>
        <taxon>Eutheria</taxon>
        <taxon>Euarchontoglires</taxon>
        <taxon>Primates</taxon>
        <taxon>Haplorrhini</taxon>
        <taxon>Catarrhini</taxon>
        <taxon>Cercopithecidae</taxon>
        <taxon>Cercopithecinae</taxon>
        <taxon>Papio</taxon>
    </lineage>
</organism>
<dbReference type="Ensembl" id="ENSPANT00000063487.1">
    <property type="protein sequence ID" value="ENSPANP00000050313.1"/>
    <property type="gene ID" value="ENSPANG00000049706.1"/>
</dbReference>